<dbReference type="CDD" id="cd10013">
    <property type="entry name" value="Cas3''_I"/>
    <property type="match status" value="1"/>
</dbReference>
<evidence type="ECO:0000256" key="1">
    <source>
        <dbReference type="ARBA" id="ARBA00022723"/>
    </source>
</evidence>
<accession>A0A9E7MWL2</accession>
<evidence type="ECO:0000256" key="3">
    <source>
        <dbReference type="ARBA" id="ARBA00023118"/>
    </source>
</evidence>
<dbReference type="AlphaFoldDB" id="A0A9E7MWL2"/>
<dbReference type="RefSeq" id="WP_253304220.1">
    <property type="nucleotide sequence ID" value="NZ_CP099582.1"/>
</dbReference>
<dbReference type="Pfam" id="PF01966">
    <property type="entry name" value="HD"/>
    <property type="match status" value="1"/>
</dbReference>
<dbReference type="InterPro" id="IPR006483">
    <property type="entry name" value="CRISPR-assoc_Cas3_HD"/>
</dbReference>
<dbReference type="KEGG" id="tagg:NF865_08010"/>
<dbReference type="GO" id="GO:0004519">
    <property type="term" value="F:endonuclease activity"/>
    <property type="evidence" value="ECO:0007669"/>
    <property type="project" value="UniProtKB-KW"/>
</dbReference>
<dbReference type="Proteomes" id="UP001055732">
    <property type="component" value="Chromosome"/>
</dbReference>
<dbReference type="GO" id="GO:0046872">
    <property type="term" value="F:metal ion binding"/>
    <property type="evidence" value="ECO:0007669"/>
    <property type="project" value="UniProtKB-KW"/>
</dbReference>
<evidence type="ECO:0000259" key="4">
    <source>
        <dbReference type="PROSITE" id="PS51643"/>
    </source>
</evidence>
<evidence type="ECO:0000313" key="5">
    <source>
        <dbReference type="EMBL" id="USS40263.1"/>
    </source>
</evidence>
<feature type="domain" description="HD Cas3-type" evidence="4">
    <location>
        <begin position="39"/>
        <end position="182"/>
    </location>
</feature>
<keyword evidence="5" id="KW-0540">Nuclease</keyword>
<dbReference type="GO" id="GO:0051607">
    <property type="term" value="P:defense response to virus"/>
    <property type="evidence" value="ECO:0007669"/>
    <property type="project" value="UniProtKB-KW"/>
</dbReference>
<gene>
    <name evidence="5" type="ORF">NF865_08010</name>
</gene>
<dbReference type="InterPro" id="IPR038257">
    <property type="entry name" value="CRISPR-assoc_Cas3_HD_sf"/>
</dbReference>
<evidence type="ECO:0000313" key="6">
    <source>
        <dbReference type="Proteomes" id="UP001055732"/>
    </source>
</evidence>
<dbReference type="GO" id="GO:0016787">
    <property type="term" value="F:hydrolase activity"/>
    <property type="evidence" value="ECO:0007669"/>
    <property type="project" value="UniProtKB-KW"/>
</dbReference>
<keyword evidence="5" id="KW-0255">Endonuclease</keyword>
<keyword evidence="2" id="KW-0378">Hydrolase</keyword>
<evidence type="ECO:0000256" key="2">
    <source>
        <dbReference type="ARBA" id="ARBA00022801"/>
    </source>
</evidence>
<reference evidence="5" key="1">
    <citation type="journal article" date="1998" name="Int. J. Syst. Bacteriol. 48 Pt">
        <title>Thermococcus guaymasensis sp. nov. and Thermococcus aggregans sp. nov., two novel thermophilic archaea isolated from the Guaymas Basin hydrothermal vent site.</title>
        <authorList>
            <person name="Canganella F."/>
            <person name="Jones W.J."/>
            <person name="Gambacorta A."/>
            <person name="Antranikian G."/>
        </authorList>
    </citation>
    <scope>NUCLEOTIDE SEQUENCE</scope>
    <source>
        <strain evidence="5">TY</strain>
    </source>
</reference>
<keyword evidence="3" id="KW-0051">Antiviral defense</keyword>
<dbReference type="EMBL" id="CP099582">
    <property type="protein sequence ID" value="USS40263.1"/>
    <property type="molecule type" value="Genomic_DNA"/>
</dbReference>
<organism evidence="5 6">
    <name type="scientific">Thermococcus aggregans</name>
    <dbReference type="NCBI Taxonomy" id="110163"/>
    <lineage>
        <taxon>Archaea</taxon>
        <taxon>Methanobacteriati</taxon>
        <taxon>Methanobacteriota</taxon>
        <taxon>Thermococci</taxon>
        <taxon>Thermococcales</taxon>
        <taxon>Thermococcaceae</taxon>
        <taxon>Thermococcus</taxon>
    </lineage>
</organism>
<reference evidence="5" key="2">
    <citation type="submission" date="2022-06" db="EMBL/GenBank/DDBJ databases">
        <authorList>
            <person name="Park Y.-J."/>
        </authorList>
    </citation>
    <scope>NUCLEOTIDE SEQUENCE</scope>
    <source>
        <strain evidence="5">TY</strain>
    </source>
</reference>
<dbReference type="InterPro" id="IPR006674">
    <property type="entry name" value="HD_domain"/>
</dbReference>
<dbReference type="Gene3D" id="1.10.3210.30">
    <property type="match status" value="1"/>
</dbReference>
<dbReference type="NCBIfam" id="TIGR01596">
    <property type="entry name" value="cas3_HD"/>
    <property type="match status" value="1"/>
</dbReference>
<proteinExistence type="predicted"/>
<dbReference type="PROSITE" id="PS51643">
    <property type="entry name" value="HD_CAS3"/>
    <property type="match status" value="1"/>
</dbReference>
<dbReference type="SUPFAM" id="SSF109604">
    <property type="entry name" value="HD-domain/PDEase-like"/>
    <property type="match status" value="1"/>
</dbReference>
<sequence>MTCCAFFDKETGECIETMEEHIMTGLELIEKRYIARNYGAFLGKLLGLQKEKADELLRLAYIFHDVGKGLGEFQKRKQGFKYHEYYSALIAREILKDWGKAGIVASTAILLHHHDWIRDGIPQKKRLKLCPECRKLFKKLTGLEVPETISATSTEELTETFRNKLRSVYAILLPVVVADNFSASKNRLGKGTYLGKEILESSKLYGVV</sequence>
<name>A0A9E7MWL2_THEAG</name>
<keyword evidence="1" id="KW-0479">Metal-binding</keyword>
<keyword evidence="6" id="KW-1185">Reference proteome</keyword>
<protein>
    <submittedName>
        <fullName evidence="5">CRISPR-associated endonuclease Cas3</fullName>
    </submittedName>
</protein>